<feature type="transmembrane region" description="Helical" evidence="1">
    <location>
        <begin position="6"/>
        <end position="28"/>
    </location>
</feature>
<evidence type="ECO:0000256" key="1">
    <source>
        <dbReference type="SAM" id="Phobius"/>
    </source>
</evidence>
<name>A0A2S8GN72_9BACT</name>
<feature type="transmembrane region" description="Helical" evidence="1">
    <location>
        <begin position="40"/>
        <end position="64"/>
    </location>
</feature>
<keyword evidence="1" id="KW-1133">Transmembrane helix</keyword>
<evidence type="ECO:0000313" key="3">
    <source>
        <dbReference type="Proteomes" id="UP000237819"/>
    </source>
</evidence>
<evidence type="ECO:0000313" key="2">
    <source>
        <dbReference type="EMBL" id="PQO45811.1"/>
    </source>
</evidence>
<protein>
    <submittedName>
        <fullName evidence="2">Uncharacterized protein</fullName>
    </submittedName>
</protein>
<keyword evidence="1" id="KW-0472">Membrane</keyword>
<dbReference type="EMBL" id="PUHZ01000013">
    <property type="protein sequence ID" value="PQO45811.1"/>
    <property type="molecule type" value="Genomic_DNA"/>
</dbReference>
<sequence length="102" mass="11208">MTILILLLWVVALGLGIASLVYFIMVLIRMFQNDESTLGIICIVLTFCVGIGPLVTFIMGWVKMDKLQTQAIMPKWTTYIVAQFVLTIIIFALAAVAGANAQ</sequence>
<accession>A0A2S8GN72</accession>
<comment type="caution">
    <text evidence="2">The sequence shown here is derived from an EMBL/GenBank/DDBJ whole genome shotgun (WGS) entry which is preliminary data.</text>
</comment>
<reference evidence="2 3" key="1">
    <citation type="submission" date="2018-02" db="EMBL/GenBank/DDBJ databases">
        <title>Comparative genomes isolates from brazilian mangrove.</title>
        <authorList>
            <person name="Araujo J.E."/>
            <person name="Taketani R.G."/>
            <person name="Silva M.C.P."/>
            <person name="Loureco M.V."/>
            <person name="Andreote F.D."/>
        </authorList>
    </citation>
    <scope>NUCLEOTIDE SEQUENCE [LARGE SCALE GENOMIC DNA]</scope>
    <source>
        <strain evidence="2 3">Nap-Phe MGV</strain>
    </source>
</reference>
<gene>
    <name evidence="2" type="ORF">C5Y93_12875</name>
</gene>
<feature type="transmembrane region" description="Helical" evidence="1">
    <location>
        <begin position="76"/>
        <end position="99"/>
    </location>
</feature>
<dbReference type="RefSeq" id="WP_105335835.1">
    <property type="nucleotide sequence ID" value="NZ_PUHZ01000013.1"/>
</dbReference>
<dbReference type="Proteomes" id="UP000237819">
    <property type="component" value="Unassembled WGS sequence"/>
</dbReference>
<keyword evidence="1" id="KW-0812">Transmembrane</keyword>
<dbReference type="OrthoDB" id="289533at2"/>
<dbReference type="AlphaFoldDB" id="A0A2S8GN72"/>
<proteinExistence type="predicted"/>
<organism evidence="2 3">
    <name type="scientific">Blastopirellula marina</name>
    <dbReference type="NCBI Taxonomy" id="124"/>
    <lineage>
        <taxon>Bacteria</taxon>
        <taxon>Pseudomonadati</taxon>
        <taxon>Planctomycetota</taxon>
        <taxon>Planctomycetia</taxon>
        <taxon>Pirellulales</taxon>
        <taxon>Pirellulaceae</taxon>
        <taxon>Blastopirellula</taxon>
    </lineage>
</organism>